<dbReference type="RefSeq" id="WP_160041390.1">
    <property type="nucleotide sequence ID" value="NZ_BORQ01000002.1"/>
</dbReference>
<comment type="caution">
    <text evidence="1">The sequence shown here is derived from an EMBL/GenBank/DDBJ whole genome shotgun (WGS) entry which is preliminary data.</text>
</comment>
<sequence length="174" mass="20207">MEAFEQLHPNIPWQRLTTPYGRGTDIPRLIETGQFESLAELAEHQGTLWQVTPWVLLELLRGLELRGPKEAASGEIRVCLNVASALSDQDLELEHPVTSMNELLNEKYLWPEDEEEDELEWERGEPAGYDPEAFFSYYYYSDFLLKQARPLFEDIMRVNPDLAPEVLELLELLK</sequence>
<dbReference type="AlphaFoldDB" id="A0A920CAI8"/>
<evidence type="ECO:0000313" key="1">
    <source>
        <dbReference type="EMBL" id="GIO30943.1"/>
    </source>
</evidence>
<accession>A0A920CAI8</accession>
<keyword evidence="2" id="KW-1185">Reference proteome</keyword>
<evidence type="ECO:0000313" key="2">
    <source>
        <dbReference type="Proteomes" id="UP000679779"/>
    </source>
</evidence>
<reference evidence="1" key="1">
    <citation type="submission" date="2021-03" db="EMBL/GenBank/DDBJ databases">
        <title>Antimicrobial resistance genes in bacteria isolated from Japanese honey, and their potential for conferring macrolide and lincosamide resistance in the American foulbrood pathogen Paenibacillus larvae.</title>
        <authorList>
            <person name="Okamoto M."/>
            <person name="Kumagai M."/>
            <person name="Kanamori H."/>
            <person name="Takamatsu D."/>
        </authorList>
    </citation>
    <scope>NUCLEOTIDE SEQUENCE</scope>
    <source>
        <strain evidence="1">J2TS6</strain>
    </source>
</reference>
<protein>
    <submittedName>
        <fullName evidence="1">Uncharacterized protein</fullName>
    </submittedName>
</protein>
<dbReference type="Proteomes" id="UP000679779">
    <property type="component" value="Unassembled WGS sequence"/>
</dbReference>
<name>A0A920CAI8_9BACL</name>
<organism evidence="1 2">
    <name type="scientific">Paenibacillus albilobatus</name>
    <dbReference type="NCBI Taxonomy" id="2716884"/>
    <lineage>
        <taxon>Bacteria</taxon>
        <taxon>Bacillati</taxon>
        <taxon>Bacillota</taxon>
        <taxon>Bacilli</taxon>
        <taxon>Bacillales</taxon>
        <taxon>Paenibacillaceae</taxon>
        <taxon>Paenibacillus</taxon>
    </lineage>
</organism>
<gene>
    <name evidence="1" type="ORF">J2TS6_20840</name>
</gene>
<dbReference type="EMBL" id="BORQ01000002">
    <property type="protein sequence ID" value="GIO30943.1"/>
    <property type="molecule type" value="Genomic_DNA"/>
</dbReference>
<proteinExistence type="predicted"/>